<evidence type="ECO:0000256" key="1">
    <source>
        <dbReference type="ARBA" id="ARBA00022737"/>
    </source>
</evidence>
<name>A0ABD1LED6_9FABA</name>
<dbReference type="Proteomes" id="UP001603857">
    <property type="component" value="Unassembled WGS sequence"/>
</dbReference>
<sequence length="208" mass="23722">MLQIILITEALVIILYKAKNLDAALEEYKSKGGLGMVFVYCRMDLLETTHHLLFRAEKNGIIVDNVFVYVCILETYEKLKAWKKAESFVGSLRQKRSARHGFNISESSIHFLRQEIYLRTFGDHLKAENLLAMMKESRIKPTLSTMQLLMVSYGQSGQPEEAENSLNGRNTSERKEVQETELEMVALGAKITVGSQTKWVRRSNGSRS</sequence>
<dbReference type="AlphaFoldDB" id="A0ABD1LED6"/>
<keyword evidence="4" id="KW-1185">Reference proteome</keyword>
<protein>
    <recommendedName>
        <fullName evidence="5">Pentatricopeptide repeat-containing protein</fullName>
    </recommendedName>
</protein>
<organism evidence="3 4">
    <name type="scientific">Flemingia macrophylla</name>
    <dbReference type="NCBI Taxonomy" id="520843"/>
    <lineage>
        <taxon>Eukaryota</taxon>
        <taxon>Viridiplantae</taxon>
        <taxon>Streptophyta</taxon>
        <taxon>Embryophyta</taxon>
        <taxon>Tracheophyta</taxon>
        <taxon>Spermatophyta</taxon>
        <taxon>Magnoliopsida</taxon>
        <taxon>eudicotyledons</taxon>
        <taxon>Gunneridae</taxon>
        <taxon>Pentapetalae</taxon>
        <taxon>rosids</taxon>
        <taxon>fabids</taxon>
        <taxon>Fabales</taxon>
        <taxon>Fabaceae</taxon>
        <taxon>Papilionoideae</taxon>
        <taxon>50 kb inversion clade</taxon>
        <taxon>NPAAA clade</taxon>
        <taxon>indigoferoid/millettioid clade</taxon>
        <taxon>Phaseoleae</taxon>
        <taxon>Flemingia</taxon>
    </lineage>
</organism>
<dbReference type="PANTHER" id="PTHR47447">
    <property type="entry name" value="OS03G0856100 PROTEIN"/>
    <property type="match status" value="1"/>
</dbReference>
<comment type="caution">
    <text evidence="3">The sequence shown here is derived from an EMBL/GenBank/DDBJ whole genome shotgun (WGS) entry which is preliminary data.</text>
</comment>
<evidence type="ECO:0008006" key="5">
    <source>
        <dbReference type="Google" id="ProtNLM"/>
    </source>
</evidence>
<evidence type="ECO:0000256" key="2">
    <source>
        <dbReference type="SAM" id="MobiDB-lite"/>
    </source>
</evidence>
<feature type="compositionally biased region" description="Polar residues" evidence="2">
    <location>
        <begin position="158"/>
        <end position="170"/>
    </location>
</feature>
<accession>A0ABD1LED6</accession>
<keyword evidence="1" id="KW-0677">Repeat</keyword>
<feature type="region of interest" description="Disordered" evidence="2">
    <location>
        <begin position="158"/>
        <end position="178"/>
    </location>
</feature>
<dbReference type="PANTHER" id="PTHR47447:SF26">
    <property type="entry name" value="CHLOROPLAST RNA SPLICING4"/>
    <property type="match status" value="1"/>
</dbReference>
<evidence type="ECO:0000313" key="4">
    <source>
        <dbReference type="Proteomes" id="UP001603857"/>
    </source>
</evidence>
<reference evidence="3 4" key="1">
    <citation type="submission" date="2024-08" db="EMBL/GenBank/DDBJ databases">
        <title>Insights into the chromosomal genome structure of Flemingia macrophylla.</title>
        <authorList>
            <person name="Ding Y."/>
            <person name="Zhao Y."/>
            <person name="Bi W."/>
            <person name="Wu M."/>
            <person name="Zhao G."/>
            <person name="Gong Y."/>
            <person name="Li W."/>
            <person name="Zhang P."/>
        </authorList>
    </citation>
    <scope>NUCLEOTIDE SEQUENCE [LARGE SCALE GENOMIC DNA]</scope>
    <source>
        <strain evidence="3">DYQJB</strain>
        <tissue evidence="3">Leaf</tissue>
    </source>
</reference>
<dbReference type="EMBL" id="JBGMDY010000009">
    <property type="protein sequence ID" value="KAL2321896.1"/>
    <property type="molecule type" value="Genomic_DNA"/>
</dbReference>
<proteinExistence type="predicted"/>
<evidence type="ECO:0000313" key="3">
    <source>
        <dbReference type="EMBL" id="KAL2321896.1"/>
    </source>
</evidence>
<gene>
    <name evidence="3" type="ORF">Fmac_026275</name>
</gene>